<protein>
    <submittedName>
        <fullName evidence="2">Oidioi.mRNA.OKI2018_I69.chr2.g6251.t1.cds</fullName>
    </submittedName>
</protein>
<name>A0ABN7T2Z8_OIKDI</name>
<gene>
    <name evidence="2" type="ORF">OKIOD_LOCUS15016</name>
</gene>
<organism evidence="2 3">
    <name type="scientific">Oikopleura dioica</name>
    <name type="common">Tunicate</name>
    <dbReference type="NCBI Taxonomy" id="34765"/>
    <lineage>
        <taxon>Eukaryota</taxon>
        <taxon>Metazoa</taxon>
        <taxon>Chordata</taxon>
        <taxon>Tunicata</taxon>
        <taxon>Appendicularia</taxon>
        <taxon>Copelata</taxon>
        <taxon>Oikopleuridae</taxon>
        <taxon>Oikopleura</taxon>
    </lineage>
</organism>
<evidence type="ECO:0000256" key="1">
    <source>
        <dbReference type="SAM" id="SignalP"/>
    </source>
</evidence>
<accession>A0ABN7T2Z8</accession>
<proteinExistence type="predicted"/>
<keyword evidence="1" id="KW-0732">Signal</keyword>
<reference evidence="2 3" key="1">
    <citation type="submission" date="2021-04" db="EMBL/GenBank/DDBJ databases">
        <authorList>
            <person name="Bliznina A."/>
        </authorList>
    </citation>
    <scope>NUCLEOTIDE SEQUENCE [LARGE SCALE GENOMIC DNA]</scope>
</reference>
<evidence type="ECO:0000313" key="3">
    <source>
        <dbReference type="Proteomes" id="UP001158576"/>
    </source>
</evidence>
<feature type="chain" id="PRO_5045199717" evidence="1">
    <location>
        <begin position="20"/>
        <end position="155"/>
    </location>
</feature>
<sequence length="155" mass="16784">MKLGLLGLIGGSIAAPAASRQISIQVQTRDNGPGSINVNSNGEEYSREWEQLTPDVSEEINEQLDAMGLGGGFSDGQFQFEAPNFPALIADVASNNGNAVSSSKTLEFSVNNAEDFAAEFEQQEQKILDWVRQYSEDFYNTVKAQLDQIGSSLDS</sequence>
<keyword evidence="3" id="KW-1185">Reference proteome</keyword>
<evidence type="ECO:0000313" key="2">
    <source>
        <dbReference type="EMBL" id="CAG5111986.1"/>
    </source>
</evidence>
<dbReference type="Proteomes" id="UP001158576">
    <property type="component" value="Chromosome 2"/>
</dbReference>
<dbReference type="EMBL" id="OU015567">
    <property type="protein sequence ID" value="CAG5111986.1"/>
    <property type="molecule type" value="Genomic_DNA"/>
</dbReference>
<feature type="signal peptide" evidence="1">
    <location>
        <begin position="1"/>
        <end position="19"/>
    </location>
</feature>